<dbReference type="OrthoDB" id="9990982at2759"/>
<evidence type="ECO:0000256" key="2">
    <source>
        <dbReference type="PROSITE-ProRule" id="PRU00124"/>
    </source>
</evidence>
<feature type="signal peptide" evidence="3">
    <location>
        <begin position="1"/>
        <end position="21"/>
    </location>
</feature>
<feature type="chain" id="PRO_5019377817" evidence="3">
    <location>
        <begin position="22"/>
        <end position="566"/>
    </location>
</feature>
<evidence type="ECO:0000259" key="4">
    <source>
        <dbReference type="PROSITE" id="PS50041"/>
    </source>
</evidence>
<dbReference type="InterPro" id="IPR001304">
    <property type="entry name" value="C-type_lectin-like"/>
</dbReference>
<evidence type="ECO:0000313" key="5">
    <source>
        <dbReference type="EMBL" id="ROT61365.1"/>
    </source>
</evidence>
<keyword evidence="6" id="KW-1185">Reference proteome</keyword>
<dbReference type="GO" id="GO:0016020">
    <property type="term" value="C:membrane"/>
    <property type="evidence" value="ECO:0007669"/>
    <property type="project" value="InterPro"/>
</dbReference>
<feature type="disulfide bond" evidence="2">
    <location>
        <begin position="455"/>
        <end position="467"/>
    </location>
</feature>
<dbReference type="Pfam" id="PF00059">
    <property type="entry name" value="Lectin_C"/>
    <property type="match status" value="1"/>
</dbReference>
<dbReference type="InterPro" id="IPR023415">
    <property type="entry name" value="LDLR_class-A_CS"/>
</dbReference>
<name>A0A423SAZ0_PENVA</name>
<protein>
    <submittedName>
        <fullName evidence="5">Low-density lipoprotein receptor-related protein 2</fullName>
    </submittedName>
</protein>
<dbReference type="Gene3D" id="3.10.100.10">
    <property type="entry name" value="Mannose-Binding Protein A, subunit A"/>
    <property type="match status" value="1"/>
</dbReference>
<keyword evidence="1 2" id="KW-1015">Disulfide bond</keyword>
<comment type="caution">
    <text evidence="5">The sequence shown here is derived from an EMBL/GenBank/DDBJ whole genome shotgun (WGS) entry which is preliminary data.</text>
</comment>
<dbReference type="InterPro" id="IPR013320">
    <property type="entry name" value="ConA-like_dom_sf"/>
</dbReference>
<dbReference type="SUPFAM" id="SSF57424">
    <property type="entry name" value="LDL receptor-like module"/>
    <property type="match status" value="1"/>
</dbReference>
<dbReference type="Proteomes" id="UP000283509">
    <property type="component" value="Unassembled WGS sequence"/>
</dbReference>
<dbReference type="Gene3D" id="2.60.120.200">
    <property type="match status" value="1"/>
</dbReference>
<feature type="domain" description="C-type lectin" evidence="4">
    <location>
        <begin position="241"/>
        <end position="357"/>
    </location>
</feature>
<sequence length="566" mass="62144">MDHLLLFVFVVSAFGLSGAVGSEGGASEVVVARMDGLGTSPIQVDSLPEMAQISLCLRVKLLQWSRPSFVLTYAMNSTQDLYLAFVLHNRSLFIRCCDGEVELLLRADLTLFVWHHVCVSLDLVEYTLLILLDDKVFSPALRSRTAQGAATLPGGGRLLLGQRDATQANTAWDSLRGEMAEFRLYNTSLPRDQLQEYVACREMDTAAKPLLSFDDLSDFTVKSAEIFSSVARGAVCQSKPYRLNLVTLRLSFEEARKVCGMLGGNLASVPSPEETQLIAEGFSEFRQQCATPRNTFYWLGLQFDRATKAWLDIATSAPVLSLGFSGDPTFHCASAGSPFPPSWQPTSCEGLTCPLCNVTRHSAVLLRGLCKASAFDRTYSAYGYHNGKPAFEGFQSSRLVWDNATWVLFTRVSRDTTARLNFSQSSRGLPFGHKTWAIEGDNCGQSKATLLLTPCAEGQFTCSDFACVPIALRCDRSSDCADNSDEEDCQKVLLGDGYSKSIPPPSMSASTPLTLNLTFAVTAIREFSLVGFRISLDAVLRYTWRDARLTFANLHNNSNLNDIKVG</sequence>
<proteinExistence type="predicted"/>
<evidence type="ECO:0000256" key="3">
    <source>
        <dbReference type="SAM" id="SignalP"/>
    </source>
</evidence>
<reference evidence="5 6" key="2">
    <citation type="submission" date="2019-01" db="EMBL/GenBank/DDBJ databases">
        <title>The decoding of complex shrimp genome reveals the adaptation for benthos swimmer, frequently molting mechanism and breeding impact on genome.</title>
        <authorList>
            <person name="Sun Y."/>
            <person name="Gao Y."/>
            <person name="Yu Y."/>
        </authorList>
    </citation>
    <scope>NUCLEOTIDE SEQUENCE [LARGE SCALE GENOMIC DNA]</scope>
    <source>
        <tissue evidence="5">Muscle</tissue>
    </source>
</reference>
<organism evidence="5 6">
    <name type="scientific">Penaeus vannamei</name>
    <name type="common">Whiteleg shrimp</name>
    <name type="synonym">Litopenaeus vannamei</name>
    <dbReference type="NCBI Taxonomy" id="6689"/>
    <lineage>
        <taxon>Eukaryota</taxon>
        <taxon>Metazoa</taxon>
        <taxon>Ecdysozoa</taxon>
        <taxon>Arthropoda</taxon>
        <taxon>Crustacea</taxon>
        <taxon>Multicrustacea</taxon>
        <taxon>Malacostraca</taxon>
        <taxon>Eumalacostraca</taxon>
        <taxon>Eucarida</taxon>
        <taxon>Decapoda</taxon>
        <taxon>Dendrobranchiata</taxon>
        <taxon>Penaeoidea</taxon>
        <taxon>Penaeidae</taxon>
        <taxon>Penaeus</taxon>
    </lineage>
</organism>
<dbReference type="AlphaFoldDB" id="A0A423SAZ0"/>
<dbReference type="InterPro" id="IPR016186">
    <property type="entry name" value="C-type_lectin-like/link_sf"/>
</dbReference>
<dbReference type="Gene3D" id="2.70.170.10">
    <property type="entry name" value="Neurotransmitter-gated ion-channel ligand-binding domain"/>
    <property type="match status" value="1"/>
</dbReference>
<dbReference type="PROSITE" id="PS50068">
    <property type="entry name" value="LDLRA_2"/>
    <property type="match status" value="1"/>
</dbReference>
<dbReference type="SMART" id="SM00192">
    <property type="entry name" value="LDLa"/>
    <property type="match status" value="1"/>
</dbReference>
<keyword evidence="5" id="KW-0675">Receptor</keyword>
<dbReference type="InterPro" id="IPR036734">
    <property type="entry name" value="Neur_chan_lig-bd_sf"/>
</dbReference>
<evidence type="ECO:0000313" key="6">
    <source>
        <dbReference type="Proteomes" id="UP000283509"/>
    </source>
</evidence>
<feature type="disulfide bond" evidence="2">
    <location>
        <begin position="474"/>
        <end position="489"/>
    </location>
</feature>
<dbReference type="SUPFAM" id="SSF49899">
    <property type="entry name" value="Concanavalin A-like lectins/glucanases"/>
    <property type="match status" value="1"/>
</dbReference>
<keyword evidence="5" id="KW-0449">Lipoprotein</keyword>
<dbReference type="CDD" id="cd00037">
    <property type="entry name" value="CLECT"/>
    <property type="match status" value="1"/>
</dbReference>
<dbReference type="SUPFAM" id="SSF56436">
    <property type="entry name" value="C-type lectin-like"/>
    <property type="match status" value="1"/>
</dbReference>
<gene>
    <name evidence="5" type="ORF">C7M84_020861</name>
</gene>
<dbReference type="Gene3D" id="4.10.400.10">
    <property type="entry name" value="Low-density Lipoprotein Receptor"/>
    <property type="match status" value="1"/>
</dbReference>
<dbReference type="InterPro" id="IPR036055">
    <property type="entry name" value="LDL_receptor-like_sf"/>
</dbReference>
<evidence type="ECO:0000256" key="1">
    <source>
        <dbReference type="ARBA" id="ARBA00023157"/>
    </source>
</evidence>
<reference evidence="5 6" key="1">
    <citation type="submission" date="2018-04" db="EMBL/GenBank/DDBJ databases">
        <authorList>
            <person name="Zhang X."/>
            <person name="Yuan J."/>
            <person name="Li F."/>
            <person name="Xiang J."/>
        </authorList>
    </citation>
    <scope>NUCLEOTIDE SEQUENCE [LARGE SCALE GENOMIC DNA]</scope>
    <source>
        <tissue evidence="5">Muscle</tissue>
    </source>
</reference>
<dbReference type="InterPro" id="IPR002172">
    <property type="entry name" value="LDrepeatLR_classA_rpt"/>
</dbReference>
<dbReference type="CDD" id="cd00112">
    <property type="entry name" value="LDLa"/>
    <property type="match status" value="1"/>
</dbReference>
<dbReference type="Pfam" id="PF00057">
    <property type="entry name" value="Ldl_recept_a"/>
    <property type="match status" value="1"/>
</dbReference>
<feature type="disulfide bond" evidence="2">
    <location>
        <begin position="462"/>
        <end position="480"/>
    </location>
</feature>
<accession>A0A423SAZ0</accession>
<dbReference type="GO" id="GO:0005230">
    <property type="term" value="F:extracellular ligand-gated monoatomic ion channel activity"/>
    <property type="evidence" value="ECO:0007669"/>
    <property type="project" value="InterPro"/>
</dbReference>
<dbReference type="PROSITE" id="PS01209">
    <property type="entry name" value="LDLRA_1"/>
    <property type="match status" value="1"/>
</dbReference>
<keyword evidence="3" id="KW-0732">Signal</keyword>
<dbReference type="SUPFAM" id="SSF63712">
    <property type="entry name" value="Nicotinic receptor ligand binding domain-like"/>
    <property type="match status" value="1"/>
</dbReference>
<dbReference type="EMBL" id="QCYY01004202">
    <property type="protein sequence ID" value="ROT61365.1"/>
    <property type="molecule type" value="Genomic_DNA"/>
</dbReference>
<dbReference type="PROSITE" id="PS50041">
    <property type="entry name" value="C_TYPE_LECTIN_2"/>
    <property type="match status" value="1"/>
</dbReference>
<dbReference type="InterPro" id="IPR016187">
    <property type="entry name" value="CTDL_fold"/>
</dbReference>